<evidence type="ECO:0000313" key="3">
    <source>
        <dbReference type="Proteomes" id="UP000238479"/>
    </source>
</evidence>
<dbReference type="SUPFAM" id="SSF81383">
    <property type="entry name" value="F-box domain"/>
    <property type="match status" value="1"/>
</dbReference>
<dbReference type="NCBIfam" id="TIGR01640">
    <property type="entry name" value="F_box_assoc_1"/>
    <property type="match status" value="1"/>
</dbReference>
<feature type="domain" description="F-box" evidence="1">
    <location>
        <begin position="1"/>
        <end position="45"/>
    </location>
</feature>
<dbReference type="SMART" id="SM00256">
    <property type="entry name" value="FBOX"/>
    <property type="match status" value="1"/>
</dbReference>
<gene>
    <name evidence="2" type="ORF">RchiOBHm_Chr5g0075101</name>
</gene>
<dbReference type="Pfam" id="PF00646">
    <property type="entry name" value="F-box"/>
    <property type="match status" value="1"/>
</dbReference>
<name>A0A2P6QLD5_ROSCH</name>
<reference evidence="2 3" key="1">
    <citation type="journal article" date="2018" name="Nat. Genet.">
        <title>The Rosa genome provides new insights in the design of modern roses.</title>
        <authorList>
            <person name="Bendahmane M."/>
        </authorList>
    </citation>
    <scope>NUCLEOTIDE SEQUENCE [LARGE SCALE GENOMIC DNA]</scope>
    <source>
        <strain evidence="3">cv. Old Blush</strain>
    </source>
</reference>
<keyword evidence="3" id="KW-1185">Reference proteome</keyword>
<dbReference type="OrthoDB" id="1162346at2759"/>
<dbReference type="Proteomes" id="UP000238479">
    <property type="component" value="Chromosome 5"/>
</dbReference>
<dbReference type="PANTHER" id="PTHR31672">
    <property type="entry name" value="BNACNNG10540D PROTEIN"/>
    <property type="match status" value="1"/>
</dbReference>
<dbReference type="InterPro" id="IPR050796">
    <property type="entry name" value="SCF_F-box_component"/>
</dbReference>
<dbReference type="EMBL" id="PDCK01000043">
    <property type="protein sequence ID" value="PRQ34985.1"/>
    <property type="molecule type" value="Genomic_DNA"/>
</dbReference>
<accession>A0A2P6QLD5</accession>
<dbReference type="Gene3D" id="1.20.1280.50">
    <property type="match status" value="1"/>
</dbReference>
<dbReference type="InterPro" id="IPR036047">
    <property type="entry name" value="F-box-like_dom_sf"/>
</dbReference>
<dbReference type="Pfam" id="PF07734">
    <property type="entry name" value="FBA_1"/>
    <property type="match status" value="1"/>
</dbReference>
<sequence>MSDNLPQEVITNILLRLPVKSLVICTSVYKSWGSMIKNSSFIRAHLSRTTNVNNLYGTHLLLLHEVSCRSYSRSFGHHQSIHGLIEEVYSLHYDNHVFDEYCKIGFQSPIADGGMCNECFRVVGVCNGLVFLADDLSHFGYNFIIWNPSIRKLVTLPKPGLRYQTVGGYNACHGFAFDAITNDYKVVRLVEDQKGDMDDSDDAANQTFVEVYSLAAGSWSDPRFVDPQCEINIGSPQAFVNGALHWDACDLTSSSYRYFILAFDVSSESFREIMMPKSLDLDLQIDLTLQLSVLGDGKSLALFMTNPTLIQHNSFLDIWVMKEYSVQESWTKLITLRPQGPAESLLKALCFRKSGEVVLEIYHGRYEGEKARIELYSLDLASGQLKTLGISRYQYYTMDPYEESIVLLDRNDAVSC</sequence>
<protein>
    <submittedName>
        <fullName evidence="2">Putative F-box domain-containing protein</fullName>
    </submittedName>
</protein>
<dbReference type="PANTHER" id="PTHR31672:SF13">
    <property type="entry name" value="F-BOX PROTEIN CPR30-LIKE"/>
    <property type="match status" value="1"/>
</dbReference>
<organism evidence="2 3">
    <name type="scientific">Rosa chinensis</name>
    <name type="common">China rose</name>
    <dbReference type="NCBI Taxonomy" id="74649"/>
    <lineage>
        <taxon>Eukaryota</taxon>
        <taxon>Viridiplantae</taxon>
        <taxon>Streptophyta</taxon>
        <taxon>Embryophyta</taxon>
        <taxon>Tracheophyta</taxon>
        <taxon>Spermatophyta</taxon>
        <taxon>Magnoliopsida</taxon>
        <taxon>eudicotyledons</taxon>
        <taxon>Gunneridae</taxon>
        <taxon>Pentapetalae</taxon>
        <taxon>rosids</taxon>
        <taxon>fabids</taxon>
        <taxon>Rosales</taxon>
        <taxon>Rosaceae</taxon>
        <taxon>Rosoideae</taxon>
        <taxon>Rosoideae incertae sedis</taxon>
        <taxon>Rosa</taxon>
    </lineage>
</organism>
<dbReference type="InterPro" id="IPR001810">
    <property type="entry name" value="F-box_dom"/>
</dbReference>
<dbReference type="STRING" id="74649.A0A2P6QLD5"/>
<evidence type="ECO:0000259" key="1">
    <source>
        <dbReference type="PROSITE" id="PS50181"/>
    </source>
</evidence>
<dbReference type="OMA" id="CRIEMAA"/>
<dbReference type="InterPro" id="IPR017451">
    <property type="entry name" value="F-box-assoc_interact_dom"/>
</dbReference>
<proteinExistence type="predicted"/>
<dbReference type="InterPro" id="IPR006527">
    <property type="entry name" value="F-box-assoc_dom_typ1"/>
</dbReference>
<dbReference type="CDD" id="cd22157">
    <property type="entry name" value="F-box_AtFBW1-like"/>
    <property type="match status" value="1"/>
</dbReference>
<comment type="caution">
    <text evidence="2">The sequence shown here is derived from an EMBL/GenBank/DDBJ whole genome shotgun (WGS) entry which is preliminary data.</text>
</comment>
<dbReference type="PROSITE" id="PS50181">
    <property type="entry name" value="FBOX"/>
    <property type="match status" value="1"/>
</dbReference>
<dbReference type="Gramene" id="PRQ34985">
    <property type="protein sequence ID" value="PRQ34985"/>
    <property type="gene ID" value="RchiOBHm_Chr5g0075101"/>
</dbReference>
<dbReference type="AlphaFoldDB" id="A0A2P6QLD5"/>
<evidence type="ECO:0000313" key="2">
    <source>
        <dbReference type="EMBL" id="PRQ34985.1"/>
    </source>
</evidence>